<keyword evidence="9" id="KW-1185">Reference proteome</keyword>
<dbReference type="RefSeq" id="WP_019951545.1">
    <property type="nucleotide sequence ID" value="NZ_JBHLVX010000055.1"/>
</dbReference>
<organism evidence="8 9">
    <name type="scientific">Kushneria aurantia</name>
    <dbReference type="NCBI Taxonomy" id="504092"/>
    <lineage>
        <taxon>Bacteria</taxon>
        <taxon>Pseudomonadati</taxon>
        <taxon>Pseudomonadota</taxon>
        <taxon>Gammaproteobacteria</taxon>
        <taxon>Oceanospirillales</taxon>
        <taxon>Halomonadaceae</taxon>
        <taxon>Kushneria</taxon>
    </lineage>
</organism>
<keyword evidence="3 8" id="KW-0808">Transferase</keyword>
<keyword evidence="2" id="KW-0028">Amino-acid biosynthesis</keyword>
<evidence type="ECO:0000259" key="7">
    <source>
        <dbReference type="SMART" id="SM00971"/>
    </source>
</evidence>
<dbReference type="Gene3D" id="2.160.10.10">
    <property type="entry name" value="Hexapeptide repeat proteins"/>
    <property type="match status" value="1"/>
</dbReference>
<dbReference type="GO" id="GO:0009001">
    <property type="term" value="F:serine O-acetyltransferase activity"/>
    <property type="evidence" value="ECO:0007669"/>
    <property type="project" value="UniProtKB-EC"/>
</dbReference>
<dbReference type="InterPro" id="IPR045304">
    <property type="entry name" value="LbH_SAT"/>
</dbReference>
<feature type="domain" description="Serine acetyltransferase N-terminal" evidence="7">
    <location>
        <begin position="18"/>
        <end position="122"/>
    </location>
</feature>
<dbReference type="InterPro" id="IPR053376">
    <property type="entry name" value="Serine_acetyltransferase"/>
</dbReference>
<name>A0ABV6G6B6_9GAMM</name>
<dbReference type="SUPFAM" id="SSF51161">
    <property type="entry name" value="Trimeric LpxA-like enzymes"/>
    <property type="match status" value="1"/>
</dbReference>
<evidence type="ECO:0000256" key="3">
    <source>
        <dbReference type="ARBA" id="ARBA00022679"/>
    </source>
</evidence>
<dbReference type="Gene3D" id="1.10.3130.10">
    <property type="entry name" value="serine acetyltransferase, domain 1"/>
    <property type="match status" value="1"/>
</dbReference>
<dbReference type="SMART" id="SM00971">
    <property type="entry name" value="SATase_N"/>
    <property type="match status" value="1"/>
</dbReference>
<evidence type="ECO:0000256" key="5">
    <source>
        <dbReference type="ARBA" id="ARBA00023315"/>
    </source>
</evidence>
<accession>A0ABV6G6B6</accession>
<sequence length="283" mass="30341">MSFATVDAANQSVRQQRLLSCLQCEARDVVQREPLLSALLQRRLFEPADFEGVLTATLASVLAEDELPVEALKACFAALYPQHAELAEYAALDLEAVCERDPAINDHVSVVLWHKGFQALQTHRLAHVLWQQQRRELAHHLNYRASRLFGVDIHPACSVGHGVMFDHATGIVVGETAEVGHNVSIMQGVTLGGTGKERGERHPKVRSGVLIGAGATVLGNIEIGFGAQVGAGSVVLQPVAAHTTAVGVPARETGRPRCPSPSVTMEHGCSSAEQTPARHNQDG</sequence>
<evidence type="ECO:0000313" key="8">
    <source>
        <dbReference type="EMBL" id="MFC0269209.1"/>
    </source>
</evidence>
<gene>
    <name evidence="8" type="primary">cysE</name>
    <name evidence="8" type="ORF">ACFFHW_14655</name>
</gene>
<dbReference type="Proteomes" id="UP001589814">
    <property type="component" value="Unassembled WGS sequence"/>
</dbReference>
<dbReference type="InterPro" id="IPR011004">
    <property type="entry name" value="Trimer_LpxA-like_sf"/>
</dbReference>
<evidence type="ECO:0000256" key="1">
    <source>
        <dbReference type="ARBA" id="ARBA00018522"/>
    </source>
</evidence>
<dbReference type="EMBL" id="JBHLVX010000055">
    <property type="protein sequence ID" value="MFC0269209.1"/>
    <property type="molecule type" value="Genomic_DNA"/>
</dbReference>
<dbReference type="InterPro" id="IPR005881">
    <property type="entry name" value="Ser_O-AcTrfase"/>
</dbReference>
<evidence type="ECO:0000313" key="9">
    <source>
        <dbReference type="Proteomes" id="UP001589814"/>
    </source>
</evidence>
<feature type="region of interest" description="Disordered" evidence="6">
    <location>
        <begin position="250"/>
        <end position="283"/>
    </location>
</feature>
<comment type="caution">
    <text evidence="8">The sequence shown here is derived from an EMBL/GenBank/DDBJ whole genome shotgun (WGS) entry which is preliminary data.</text>
</comment>
<proteinExistence type="predicted"/>
<protein>
    <recommendedName>
        <fullName evidence="1">Serine acetyltransferase</fullName>
    </recommendedName>
</protein>
<dbReference type="PROSITE" id="PS00101">
    <property type="entry name" value="HEXAPEP_TRANSFERASES"/>
    <property type="match status" value="1"/>
</dbReference>
<evidence type="ECO:0000256" key="6">
    <source>
        <dbReference type="SAM" id="MobiDB-lite"/>
    </source>
</evidence>
<dbReference type="PANTHER" id="PTHR42811">
    <property type="entry name" value="SERINE ACETYLTRANSFERASE"/>
    <property type="match status" value="1"/>
</dbReference>
<keyword evidence="4" id="KW-0677">Repeat</keyword>
<evidence type="ECO:0000256" key="4">
    <source>
        <dbReference type="ARBA" id="ARBA00022737"/>
    </source>
</evidence>
<dbReference type="InterPro" id="IPR042122">
    <property type="entry name" value="Ser_AcTrfase_N_sf"/>
</dbReference>
<reference evidence="8 9" key="1">
    <citation type="submission" date="2024-09" db="EMBL/GenBank/DDBJ databases">
        <authorList>
            <person name="Sun Q."/>
            <person name="Mori K."/>
        </authorList>
    </citation>
    <scope>NUCLEOTIDE SEQUENCE [LARGE SCALE GENOMIC DNA]</scope>
    <source>
        <strain evidence="8 9">CCM 7415</strain>
    </source>
</reference>
<dbReference type="NCBIfam" id="TIGR01172">
    <property type="entry name" value="cysE"/>
    <property type="match status" value="1"/>
</dbReference>
<dbReference type="CDD" id="cd03354">
    <property type="entry name" value="LbH_SAT"/>
    <property type="match status" value="1"/>
</dbReference>
<dbReference type="InterPro" id="IPR010493">
    <property type="entry name" value="Ser_AcTrfase_N"/>
</dbReference>
<dbReference type="NCBIfam" id="NF041874">
    <property type="entry name" value="EPS_EpsC"/>
    <property type="match status" value="1"/>
</dbReference>
<dbReference type="Pfam" id="PF06426">
    <property type="entry name" value="SATase_N"/>
    <property type="match status" value="1"/>
</dbReference>
<dbReference type="InterPro" id="IPR018357">
    <property type="entry name" value="Hexapep_transf_CS"/>
</dbReference>
<feature type="compositionally biased region" description="Polar residues" evidence="6">
    <location>
        <begin position="271"/>
        <end position="283"/>
    </location>
</feature>
<evidence type="ECO:0000256" key="2">
    <source>
        <dbReference type="ARBA" id="ARBA00022605"/>
    </source>
</evidence>
<keyword evidence="5 8" id="KW-0012">Acyltransferase</keyword>